<proteinExistence type="predicted"/>
<reference evidence="10 11" key="1">
    <citation type="submission" date="2024-04" db="EMBL/GenBank/DDBJ databases">
        <title>Novel genus in family Flammeovirgaceae.</title>
        <authorList>
            <person name="Nguyen T.H."/>
            <person name="Vuong T.Q."/>
            <person name="Le H."/>
            <person name="Kim S.-G."/>
        </authorList>
    </citation>
    <scope>NUCLEOTIDE SEQUENCE [LARGE SCALE GENOMIC DNA]</scope>
    <source>
        <strain evidence="10 11">JCM 23209</strain>
    </source>
</reference>
<evidence type="ECO:0000256" key="6">
    <source>
        <dbReference type="SAM" id="Coils"/>
    </source>
</evidence>
<evidence type="ECO:0000256" key="4">
    <source>
        <dbReference type="ARBA" id="ARBA00022679"/>
    </source>
</evidence>
<sequence length="792" mass="91985">MNQSNLELERLKEVRKFLIQENQLKKELQQLVKLAAKICHVPMAAITRIDAHTQWFEVALGIEEKFIPRTQSFCNRVIEGNSMMIVEDVSQDDRFNTSPLFLSQQAVQFYAGVPLVTSTEHALGTLCVLGLQPQTLSDDQQCILKTLAKQVIFQLELKQKNDLLKQAQQALDEEKEWLRQAQALASIGNFLGDFENRSWKGSDTTLEILGFEEQRLYSWEEFVTGIDPEDLSKLTSQFQRLQTTQNEFHSQYRWYHRQNGKTLRIHTIYKVIKNAQNKPSKVFGVIKDVTHQWQTQKDLQESKTRLSALVNNLPGLVYTCLNDVHWTMLYISEGSTKLTGYEPDTFLKGTIAFSDLILPSYRNRLHKEVQESFHNNQSFELSYPIMVNGQVKWIWERGKAVGKTKDNVEILEGFMTDISEQIETEKALKLSEQRWQFALEGAGDGVWDWNLETGQVFFSKHWKYMLGYDVEEITDRVEEWANRVHPDDLARCYQDINRHISGEASMYVNEHRLRKKDGTYCWILDRGKVIEYSKNGKALRMIGTHTDITHRKRTERTLKRQNEEMLKANQELDNFVYRVSHDLRAPISSVIGIIELLKSEPNNSESASHLLELAKTSLKKQDTFIRDILDYSRNSRLEVNPEEINFQELMDEILSHFEFSEDFKEVHQKVHIEQNHPFHSDKKRLEIILNNLISNAFRYRNVLIQDSFIQIDVKVKQHIANIKIIDNGIGIQPQYLHKIFNMFYRATDKKPGSGLGLYIAKEAVNKIQGNIDVSSKPGVETKFVVTVPNLEP</sequence>
<dbReference type="InterPro" id="IPR003594">
    <property type="entry name" value="HATPase_dom"/>
</dbReference>
<dbReference type="InterPro" id="IPR004358">
    <property type="entry name" value="Sig_transdc_His_kin-like_C"/>
</dbReference>
<dbReference type="Gene3D" id="3.30.565.10">
    <property type="entry name" value="Histidine kinase-like ATPase, C-terminal domain"/>
    <property type="match status" value="1"/>
</dbReference>
<evidence type="ECO:0000256" key="3">
    <source>
        <dbReference type="ARBA" id="ARBA00022553"/>
    </source>
</evidence>
<dbReference type="InterPro" id="IPR000700">
    <property type="entry name" value="PAS-assoc_C"/>
</dbReference>
<dbReference type="InterPro" id="IPR036097">
    <property type="entry name" value="HisK_dim/P_sf"/>
</dbReference>
<dbReference type="InterPro" id="IPR001610">
    <property type="entry name" value="PAC"/>
</dbReference>
<dbReference type="Gene3D" id="1.10.287.130">
    <property type="match status" value="1"/>
</dbReference>
<feature type="coiled-coil region" evidence="6">
    <location>
        <begin position="157"/>
        <end position="184"/>
    </location>
</feature>
<dbReference type="PROSITE" id="PS50109">
    <property type="entry name" value="HIS_KIN"/>
    <property type="match status" value="1"/>
</dbReference>
<evidence type="ECO:0000259" key="8">
    <source>
        <dbReference type="PROSITE" id="PS50112"/>
    </source>
</evidence>
<dbReference type="Pfam" id="PF00512">
    <property type="entry name" value="HisKA"/>
    <property type="match status" value="1"/>
</dbReference>
<dbReference type="EMBL" id="JBDKWZ010000014">
    <property type="protein sequence ID" value="MEN7550439.1"/>
    <property type="molecule type" value="Genomic_DNA"/>
</dbReference>
<dbReference type="InterPro" id="IPR005467">
    <property type="entry name" value="His_kinase_dom"/>
</dbReference>
<dbReference type="InterPro" id="IPR003018">
    <property type="entry name" value="GAF"/>
</dbReference>
<dbReference type="InterPro" id="IPR003661">
    <property type="entry name" value="HisK_dim/P_dom"/>
</dbReference>
<dbReference type="SMART" id="SM00065">
    <property type="entry name" value="GAF"/>
    <property type="match status" value="1"/>
</dbReference>
<dbReference type="InterPro" id="IPR052162">
    <property type="entry name" value="Sensor_kinase/Photoreceptor"/>
</dbReference>
<dbReference type="PROSITE" id="PS50112">
    <property type="entry name" value="PAS"/>
    <property type="match status" value="2"/>
</dbReference>
<organism evidence="10 11">
    <name type="scientific">Rapidithrix thailandica</name>
    <dbReference type="NCBI Taxonomy" id="413964"/>
    <lineage>
        <taxon>Bacteria</taxon>
        <taxon>Pseudomonadati</taxon>
        <taxon>Bacteroidota</taxon>
        <taxon>Cytophagia</taxon>
        <taxon>Cytophagales</taxon>
        <taxon>Flammeovirgaceae</taxon>
        <taxon>Rapidithrix</taxon>
    </lineage>
</organism>
<dbReference type="SMART" id="SM00086">
    <property type="entry name" value="PAC"/>
    <property type="match status" value="3"/>
</dbReference>
<dbReference type="SMART" id="SM00387">
    <property type="entry name" value="HATPase_c"/>
    <property type="match status" value="1"/>
</dbReference>
<evidence type="ECO:0000256" key="2">
    <source>
        <dbReference type="ARBA" id="ARBA00012438"/>
    </source>
</evidence>
<evidence type="ECO:0000313" key="10">
    <source>
        <dbReference type="EMBL" id="MEN7550439.1"/>
    </source>
</evidence>
<dbReference type="SUPFAM" id="SSF47384">
    <property type="entry name" value="Homodimeric domain of signal transducing histidine kinase"/>
    <property type="match status" value="1"/>
</dbReference>
<comment type="catalytic activity">
    <reaction evidence="1">
        <text>ATP + protein L-histidine = ADP + protein N-phospho-L-histidine.</text>
        <dbReference type="EC" id="2.7.13.3"/>
    </reaction>
</comment>
<dbReference type="CDD" id="cd00075">
    <property type="entry name" value="HATPase"/>
    <property type="match status" value="1"/>
</dbReference>
<keyword evidence="4" id="KW-0808">Transferase</keyword>
<feature type="domain" description="PAS" evidence="8">
    <location>
        <begin position="431"/>
        <end position="503"/>
    </location>
</feature>
<dbReference type="PANTHER" id="PTHR43304">
    <property type="entry name" value="PHYTOCHROME-LIKE PROTEIN CPH1"/>
    <property type="match status" value="1"/>
</dbReference>
<evidence type="ECO:0000256" key="5">
    <source>
        <dbReference type="ARBA" id="ARBA00022777"/>
    </source>
</evidence>
<accession>A0AAW9RZV6</accession>
<dbReference type="Pfam" id="PF02518">
    <property type="entry name" value="HATPase_c"/>
    <property type="match status" value="1"/>
</dbReference>
<evidence type="ECO:0000259" key="9">
    <source>
        <dbReference type="PROSITE" id="PS50113"/>
    </source>
</evidence>
<name>A0AAW9RZV6_9BACT</name>
<dbReference type="NCBIfam" id="TIGR00229">
    <property type="entry name" value="sensory_box"/>
    <property type="match status" value="3"/>
</dbReference>
<dbReference type="EC" id="2.7.13.3" evidence="2"/>
<dbReference type="SMART" id="SM00091">
    <property type="entry name" value="PAS"/>
    <property type="match status" value="3"/>
</dbReference>
<keyword evidence="11" id="KW-1185">Reference proteome</keyword>
<dbReference type="Proteomes" id="UP001403385">
    <property type="component" value="Unassembled WGS sequence"/>
</dbReference>
<protein>
    <recommendedName>
        <fullName evidence="2">histidine kinase</fullName>
        <ecNumber evidence="2">2.7.13.3</ecNumber>
    </recommendedName>
</protein>
<dbReference type="PROSITE" id="PS50113">
    <property type="entry name" value="PAC"/>
    <property type="match status" value="3"/>
</dbReference>
<dbReference type="InterPro" id="IPR035965">
    <property type="entry name" value="PAS-like_dom_sf"/>
</dbReference>
<gene>
    <name evidence="10" type="ORF">AAG747_21145</name>
</gene>
<keyword evidence="6" id="KW-0175">Coiled coil</keyword>
<feature type="domain" description="Histidine kinase" evidence="7">
    <location>
        <begin position="578"/>
        <end position="791"/>
    </location>
</feature>
<dbReference type="AlphaFoldDB" id="A0AAW9RZV6"/>
<dbReference type="Pfam" id="PF08447">
    <property type="entry name" value="PAS_3"/>
    <property type="match status" value="3"/>
</dbReference>
<dbReference type="CDD" id="cd00082">
    <property type="entry name" value="HisKA"/>
    <property type="match status" value="1"/>
</dbReference>
<dbReference type="InterPro" id="IPR029016">
    <property type="entry name" value="GAF-like_dom_sf"/>
</dbReference>
<dbReference type="InterPro" id="IPR000014">
    <property type="entry name" value="PAS"/>
</dbReference>
<dbReference type="RefSeq" id="WP_346823221.1">
    <property type="nucleotide sequence ID" value="NZ_JBDKWZ010000014.1"/>
</dbReference>
<feature type="domain" description="PAS" evidence="8">
    <location>
        <begin position="302"/>
        <end position="376"/>
    </location>
</feature>
<feature type="domain" description="PAC" evidence="9">
    <location>
        <begin position="507"/>
        <end position="560"/>
    </location>
</feature>
<dbReference type="PRINTS" id="PR00344">
    <property type="entry name" value="BCTRLSENSOR"/>
</dbReference>
<dbReference type="Gene3D" id="3.30.450.20">
    <property type="entry name" value="PAS domain"/>
    <property type="match status" value="3"/>
</dbReference>
<dbReference type="SUPFAM" id="SSF55781">
    <property type="entry name" value="GAF domain-like"/>
    <property type="match status" value="1"/>
</dbReference>
<feature type="coiled-coil region" evidence="6">
    <location>
        <begin position="1"/>
        <end position="28"/>
    </location>
</feature>
<dbReference type="SUPFAM" id="SSF55785">
    <property type="entry name" value="PYP-like sensor domain (PAS domain)"/>
    <property type="match status" value="3"/>
</dbReference>
<keyword evidence="5" id="KW-0418">Kinase</keyword>
<evidence type="ECO:0000259" key="7">
    <source>
        <dbReference type="PROSITE" id="PS50109"/>
    </source>
</evidence>
<dbReference type="InterPro" id="IPR013655">
    <property type="entry name" value="PAS_fold_3"/>
</dbReference>
<dbReference type="PANTHER" id="PTHR43304:SF1">
    <property type="entry name" value="PAC DOMAIN-CONTAINING PROTEIN"/>
    <property type="match status" value="1"/>
</dbReference>
<dbReference type="Gene3D" id="3.30.450.40">
    <property type="match status" value="1"/>
</dbReference>
<feature type="domain" description="PAC" evidence="9">
    <location>
        <begin position="248"/>
        <end position="301"/>
    </location>
</feature>
<keyword evidence="3" id="KW-0597">Phosphoprotein</keyword>
<dbReference type="GO" id="GO:0000155">
    <property type="term" value="F:phosphorelay sensor kinase activity"/>
    <property type="evidence" value="ECO:0007669"/>
    <property type="project" value="InterPro"/>
</dbReference>
<comment type="caution">
    <text evidence="10">The sequence shown here is derived from an EMBL/GenBank/DDBJ whole genome shotgun (WGS) entry which is preliminary data.</text>
</comment>
<feature type="coiled-coil region" evidence="6">
    <location>
        <begin position="551"/>
        <end position="578"/>
    </location>
</feature>
<evidence type="ECO:0000256" key="1">
    <source>
        <dbReference type="ARBA" id="ARBA00000085"/>
    </source>
</evidence>
<dbReference type="InterPro" id="IPR036890">
    <property type="entry name" value="HATPase_C_sf"/>
</dbReference>
<dbReference type="SMART" id="SM00388">
    <property type="entry name" value="HisKA"/>
    <property type="match status" value="1"/>
</dbReference>
<evidence type="ECO:0000313" key="11">
    <source>
        <dbReference type="Proteomes" id="UP001403385"/>
    </source>
</evidence>
<dbReference type="SUPFAM" id="SSF55874">
    <property type="entry name" value="ATPase domain of HSP90 chaperone/DNA topoisomerase II/histidine kinase"/>
    <property type="match status" value="1"/>
</dbReference>
<dbReference type="CDD" id="cd00130">
    <property type="entry name" value="PAS"/>
    <property type="match status" value="2"/>
</dbReference>
<feature type="domain" description="PAC" evidence="9">
    <location>
        <begin position="377"/>
        <end position="430"/>
    </location>
</feature>